<gene>
    <name evidence="8" type="ORF">K431DRAFT_277975</name>
</gene>
<evidence type="ECO:0000313" key="9">
    <source>
        <dbReference type="Proteomes" id="UP000799441"/>
    </source>
</evidence>
<dbReference type="OrthoDB" id="73465at2759"/>
<dbReference type="GO" id="GO:0005384">
    <property type="term" value="F:manganese ion transmembrane transporter activity"/>
    <property type="evidence" value="ECO:0007669"/>
    <property type="project" value="InterPro"/>
</dbReference>
<evidence type="ECO:0000256" key="7">
    <source>
        <dbReference type="SAM" id="Phobius"/>
    </source>
</evidence>
<evidence type="ECO:0000256" key="2">
    <source>
        <dbReference type="ARBA" id="ARBA00007049"/>
    </source>
</evidence>
<feature type="compositionally biased region" description="Low complexity" evidence="6">
    <location>
        <begin position="39"/>
        <end position="50"/>
    </location>
</feature>
<evidence type="ECO:0000256" key="4">
    <source>
        <dbReference type="ARBA" id="ARBA00022989"/>
    </source>
</evidence>
<comment type="caution">
    <text evidence="8">The sequence shown here is derived from an EMBL/GenBank/DDBJ whole genome shotgun (WGS) entry which is preliminary data.</text>
</comment>
<protein>
    <submittedName>
        <fullName evidence="8">DUF125-domain-containing protein</fullName>
    </submittedName>
</protein>
<feature type="transmembrane region" description="Helical" evidence="7">
    <location>
        <begin position="224"/>
        <end position="245"/>
    </location>
</feature>
<dbReference type="PANTHER" id="PTHR31851">
    <property type="entry name" value="FE(2+)/MN(2+) TRANSPORTER PCL1"/>
    <property type="match status" value="1"/>
</dbReference>
<feature type="region of interest" description="Disordered" evidence="6">
    <location>
        <begin position="1"/>
        <end position="50"/>
    </location>
</feature>
<dbReference type="Pfam" id="PF01988">
    <property type="entry name" value="VIT1"/>
    <property type="match status" value="1"/>
</dbReference>
<keyword evidence="3 7" id="KW-0812">Transmembrane</keyword>
<feature type="transmembrane region" description="Helical" evidence="7">
    <location>
        <begin position="95"/>
        <end position="120"/>
    </location>
</feature>
<keyword evidence="9" id="KW-1185">Reference proteome</keyword>
<feature type="transmembrane region" description="Helical" evidence="7">
    <location>
        <begin position="257"/>
        <end position="283"/>
    </location>
</feature>
<comment type="subcellular location">
    <subcellularLocation>
        <location evidence="1">Endomembrane system</location>
        <topology evidence="1">Multi-pass membrane protein</topology>
    </subcellularLocation>
</comment>
<keyword evidence="5 7" id="KW-0472">Membrane</keyword>
<comment type="similarity">
    <text evidence="2">Belongs to the CCC1 family.</text>
</comment>
<dbReference type="GO" id="GO:0012505">
    <property type="term" value="C:endomembrane system"/>
    <property type="evidence" value="ECO:0007669"/>
    <property type="project" value="UniProtKB-SubCell"/>
</dbReference>
<feature type="transmembrane region" description="Helical" evidence="7">
    <location>
        <begin position="68"/>
        <end position="89"/>
    </location>
</feature>
<reference evidence="8" key="1">
    <citation type="journal article" date="2020" name="Stud. Mycol.">
        <title>101 Dothideomycetes genomes: a test case for predicting lifestyles and emergence of pathogens.</title>
        <authorList>
            <person name="Haridas S."/>
            <person name="Albert R."/>
            <person name="Binder M."/>
            <person name="Bloem J."/>
            <person name="Labutti K."/>
            <person name="Salamov A."/>
            <person name="Andreopoulos B."/>
            <person name="Baker S."/>
            <person name="Barry K."/>
            <person name="Bills G."/>
            <person name="Bluhm B."/>
            <person name="Cannon C."/>
            <person name="Castanera R."/>
            <person name="Culley D."/>
            <person name="Daum C."/>
            <person name="Ezra D."/>
            <person name="Gonzalez J."/>
            <person name="Henrissat B."/>
            <person name="Kuo A."/>
            <person name="Liang C."/>
            <person name="Lipzen A."/>
            <person name="Lutzoni F."/>
            <person name="Magnuson J."/>
            <person name="Mondo S."/>
            <person name="Nolan M."/>
            <person name="Ohm R."/>
            <person name="Pangilinan J."/>
            <person name="Park H.-J."/>
            <person name="Ramirez L."/>
            <person name="Alfaro M."/>
            <person name="Sun H."/>
            <person name="Tritt A."/>
            <person name="Yoshinaga Y."/>
            <person name="Zwiers L.-H."/>
            <person name="Turgeon B."/>
            <person name="Goodwin S."/>
            <person name="Spatafora J."/>
            <person name="Crous P."/>
            <person name="Grigoriev I."/>
        </authorList>
    </citation>
    <scope>NUCLEOTIDE SEQUENCE</scope>
    <source>
        <strain evidence="8">CBS 116435</strain>
    </source>
</reference>
<dbReference type="Proteomes" id="UP000799441">
    <property type="component" value="Unassembled WGS sequence"/>
</dbReference>
<accession>A0A9P4Q2I6</accession>
<dbReference type="InterPro" id="IPR008217">
    <property type="entry name" value="Ccc1_fam"/>
</dbReference>
<dbReference type="EMBL" id="MU003857">
    <property type="protein sequence ID" value="KAF2716929.1"/>
    <property type="molecule type" value="Genomic_DNA"/>
</dbReference>
<organism evidence="8 9">
    <name type="scientific">Polychaeton citri CBS 116435</name>
    <dbReference type="NCBI Taxonomy" id="1314669"/>
    <lineage>
        <taxon>Eukaryota</taxon>
        <taxon>Fungi</taxon>
        <taxon>Dikarya</taxon>
        <taxon>Ascomycota</taxon>
        <taxon>Pezizomycotina</taxon>
        <taxon>Dothideomycetes</taxon>
        <taxon>Dothideomycetidae</taxon>
        <taxon>Capnodiales</taxon>
        <taxon>Capnodiaceae</taxon>
        <taxon>Polychaeton</taxon>
    </lineage>
</organism>
<sequence length="285" mass="30822">MSSNDELREGRPIATRLPHRAGKPISPHVQIESPIVPESTSSAGSSSLASIAGHKEHHSKLSDLVRNAIIGFSDGLTVPFALVAGLSALEDRKVTILGGLAELFAGTLSMGLGALLAAFTERMRYDSEERREWREVAEEPLVEEEEIFEILGKYGVSRSASTPVVESLKSNEDMWVKFMMDFELQLKKPTKREAYLESVVMGVSYFIGGIFPLMPFLIFPEEEIYSALFCAIGVSAVLLTIFGFAKSKAAGATHKKALLGSIQTLCIGAVAAGLSYAIVWGLLKG</sequence>
<evidence type="ECO:0000256" key="1">
    <source>
        <dbReference type="ARBA" id="ARBA00004127"/>
    </source>
</evidence>
<evidence type="ECO:0000256" key="5">
    <source>
        <dbReference type="ARBA" id="ARBA00023136"/>
    </source>
</evidence>
<evidence type="ECO:0000256" key="6">
    <source>
        <dbReference type="SAM" id="MobiDB-lite"/>
    </source>
</evidence>
<evidence type="ECO:0000313" key="8">
    <source>
        <dbReference type="EMBL" id="KAF2716929.1"/>
    </source>
</evidence>
<proteinExistence type="inferred from homology"/>
<dbReference type="GO" id="GO:0030026">
    <property type="term" value="P:intracellular manganese ion homeostasis"/>
    <property type="evidence" value="ECO:0007669"/>
    <property type="project" value="InterPro"/>
</dbReference>
<dbReference type="AlphaFoldDB" id="A0A9P4Q2I6"/>
<name>A0A9P4Q2I6_9PEZI</name>
<evidence type="ECO:0000256" key="3">
    <source>
        <dbReference type="ARBA" id="ARBA00022692"/>
    </source>
</evidence>
<keyword evidence="4 7" id="KW-1133">Transmembrane helix</keyword>
<feature type="transmembrane region" description="Helical" evidence="7">
    <location>
        <begin position="194"/>
        <end position="218"/>
    </location>
</feature>
<feature type="compositionally biased region" description="Basic and acidic residues" evidence="6">
    <location>
        <begin position="1"/>
        <end position="11"/>
    </location>
</feature>